<dbReference type="AlphaFoldDB" id="A0A4Z2FI58"/>
<sequence>MVSDIAEVSSVALGGAHLLPSEHSHSLNMGFSHAANTSQRKAAERSCDKVTDRSRAGTGGPEWREGTVETERDRNPLGPEPEEMWYRVQGWDETNFETSGILPTLSSSSLFL</sequence>
<feature type="region of interest" description="Disordered" evidence="1">
    <location>
        <begin position="22"/>
        <end position="81"/>
    </location>
</feature>
<proteinExistence type="predicted"/>
<evidence type="ECO:0000256" key="1">
    <source>
        <dbReference type="SAM" id="MobiDB-lite"/>
    </source>
</evidence>
<reference evidence="2 3" key="1">
    <citation type="submission" date="2019-03" db="EMBL/GenBank/DDBJ databases">
        <title>First draft genome of Liparis tanakae, snailfish: a comprehensive survey of snailfish specific genes.</title>
        <authorList>
            <person name="Kim W."/>
            <person name="Song I."/>
            <person name="Jeong J.-H."/>
            <person name="Kim D."/>
            <person name="Kim S."/>
            <person name="Ryu S."/>
            <person name="Song J.Y."/>
            <person name="Lee S.K."/>
        </authorList>
    </citation>
    <scope>NUCLEOTIDE SEQUENCE [LARGE SCALE GENOMIC DNA]</scope>
    <source>
        <tissue evidence="2">Muscle</tissue>
    </source>
</reference>
<evidence type="ECO:0000313" key="3">
    <source>
        <dbReference type="Proteomes" id="UP000314294"/>
    </source>
</evidence>
<evidence type="ECO:0000313" key="2">
    <source>
        <dbReference type="EMBL" id="TNN40453.1"/>
    </source>
</evidence>
<dbReference type="EMBL" id="SRLO01001188">
    <property type="protein sequence ID" value="TNN40453.1"/>
    <property type="molecule type" value="Genomic_DNA"/>
</dbReference>
<keyword evidence="3" id="KW-1185">Reference proteome</keyword>
<name>A0A4Z2FI58_9TELE</name>
<feature type="compositionally biased region" description="Polar residues" evidence="1">
    <location>
        <begin position="26"/>
        <end position="40"/>
    </location>
</feature>
<protein>
    <submittedName>
        <fullName evidence="2">Uncharacterized protein</fullName>
    </submittedName>
</protein>
<feature type="compositionally biased region" description="Basic and acidic residues" evidence="1">
    <location>
        <begin position="41"/>
        <end position="55"/>
    </location>
</feature>
<accession>A0A4Z2FI58</accession>
<comment type="caution">
    <text evidence="2">The sequence shown here is derived from an EMBL/GenBank/DDBJ whole genome shotgun (WGS) entry which is preliminary data.</text>
</comment>
<feature type="compositionally biased region" description="Basic and acidic residues" evidence="1">
    <location>
        <begin position="62"/>
        <end position="75"/>
    </location>
</feature>
<organism evidence="2 3">
    <name type="scientific">Liparis tanakae</name>
    <name type="common">Tanaka's snailfish</name>
    <dbReference type="NCBI Taxonomy" id="230148"/>
    <lineage>
        <taxon>Eukaryota</taxon>
        <taxon>Metazoa</taxon>
        <taxon>Chordata</taxon>
        <taxon>Craniata</taxon>
        <taxon>Vertebrata</taxon>
        <taxon>Euteleostomi</taxon>
        <taxon>Actinopterygii</taxon>
        <taxon>Neopterygii</taxon>
        <taxon>Teleostei</taxon>
        <taxon>Neoteleostei</taxon>
        <taxon>Acanthomorphata</taxon>
        <taxon>Eupercaria</taxon>
        <taxon>Perciformes</taxon>
        <taxon>Cottioidei</taxon>
        <taxon>Cottales</taxon>
        <taxon>Liparidae</taxon>
        <taxon>Liparis</taxon>
    </lineage>
</organism>
<gene>
    <name evidence="2" type="ORF">EYF80_049375</name>
</gene>
<dbReference type="Proteomes" id="UP000314294">
    <property type="component" value="Unassembled WGS sequence"/>
</dbReference>